<dbReference type="EMBL" id="UINC01005118">
    <property type="protein sequence ID" value="SVA19186.1"/>
    <property type="molecule type" value="Genomic_DNA"/>
</dbReference>
<evidence type="ECO:0000259" key="4">
    <source>
        <dbReference type="PROSITE" id="PS51007"/>
    </source>
</evidence>
<keyword evidence="2" id="KW-0479">Metal-binding</keyword>
<proteinExistence type="predicted"/>
<gene>
    <name evidence="5" type="ORF">METZ01_LOCUS72040</name>
</gene>
<protein>
    <recommendedName>
        <fullName evidence="4">Cytochrome c domain-containing protein</fullName>
    </recommendedName>
</protein>
<name>A0A381TT24_9ZZZZ</name>
<dbReference type="InterPro" id="IPR036909">
    <property type="entry name" value="Cyt_c-like_dom_sf"/>
</dbReference>
<dbReference type="GO" id="GO:0046872">
    <property type="term" value="F:metal ion binding"/>
    <property type="evidence" value="ECO:0007669"/>
    <property type="project" value="UniProtKB-KW"/>
</dbReference>
<dbReference type="SUPFAM" id="SSF46626">
    <property type="entry name" value="Cytochrome c"/>
    <property type="match status" value="1"/>
</dbReference>
<feature type="non-terminal residue" evidence="5">
    <location>
        <position position="158"/>
    </location>
</feature>
<keyword evidence="1" id="KW-0349">Heme</keyword>
<evidence type="ECO:0000256" key="2">
    <source>
        <dbReference type="ARBA" id="ARBA00022723"/>
    </source>
</evidence>
<feature type="domain" description="Cytochrome c" evidence="4">
    <location>
        <begin position="107"/>
        <end position="158"/>
    </location>
</feature>
<dbReference type="Gene3D" id="1.10.760.10">
    <property type="entry name" value="Cytochrome c-like domain"/>
    <property type="match status" value="1"/>
</dbReference>
<sequence length="158" mass="16485">VAACAEAIPGIARITPTRPSAQPENLNVRAISVIPPTRGDAPAHRIVKDSEGISKRDRTTVNLVGALGIDVAWVSSLSISLHRSYDDAEMRLLSVATTLICLTVPTLAIGDGEESFETRCALCHGGDAAGTDRAASIIPILQTSATDRLSTIITEGVA</sequence>
<dbReference type="PROSITE" id="PS51007">
    <property type="entry name" value="CYTC"/>
    <property type="match status" value="1"/>
</dbReference>
<feature type="non-terminal residue" evidence="5">
    <location>
        <position position="1"/>
    </location>
</feature>
<reference evidence="5" key="1">
    <citation type="submission" date="2018-05" db="EMBL/GenBank/DDBJ databases">
        <authorList>
            <person name="Lanie J.A."/>
            <person name="Ng W.-L."/>
            <person name="Kazmierczak K.M."/>
            <person name="Andrzejewski T.M."/>
            <person name="Davidsen T.M."/>
            <person name="Wayne K.J."/>
            <person name="Tettelin H."/>
            <person name="Glass J.I."/>
            <person name="Rusch D."/>
            <person name="Podicherti R."/>
            <person name="Tsui H.-C.T."/>
            <person name="Winkler M.E."/>
        </authorList>
    </citation>
    <scope>NUCLEOTIDE SEQUENCE</scope>
</reference>
<dbReference type="GO" id="GO:0009055">
    <property type="term" value="F:electron transfer activity"/>
    <property type="evidence" value="ECO:0007669"/>
    <property type="project" value="InterPro"/>
</dbReference>
<organism evidence="5">
    <name type="scientific">marine metagenome</name>
    <dbReference type="NCBI Taxonomy" id="408172"/>
    <lineage>
        <taxon>unclassified sequences</taxon>
        <taxon>metagenomes</taxon>
        <taxon>ecological metagenomes</taxon>
    </lineage>
</organism>
<evidence type="ECO:0000256" key="1">
    <source>
        <dbReference type="ARBA" id="ARBA00022617"/>
    </source>
</evidence>
<dbReference type="InterPro" id="IPR009056">
    <property type="entry name" value="Cyt_c-like_dom"/>
</dbReference>
<keyword evidence="3" id="KW-0408">Iron</keyword>
<evidence type="ECO:0000313" key="5">
    <source>
        <dbReference type="EMBL" id="SVA19186.1"/>
    </source>
</evidence>
<evidence type="ECO:0000256" key="3">
    <source>
        <dbReference type="ARBA" id="ARBA00023004"/>
    </source>
</evidence>
<dbReference type="AlphaFoldDB" id="A0A381TT24"/>
<dbReference type="GO" id="GO:0020037">
    <property type="term" value="F:heme binding"/>
    <property type="evidence" value="ECO:0007669"/>
    <property type="project" value="InterPro"/>
</dbReference>
<accession>A0A381TT24</accession>